<reference evidence="4 5" key="1">
    <citation type="submission" date="2021-11" db="EMBL/GenBank/DDBJ databases">
        <title>Draft genome sequence of Paenibacillus profundus YoMME, a new Gram-positive bacteria with exoelectrogenic properties.</title>
        <authorList>
            <person name="Hubenova Y."/>
            <person name="Hubenova E."/>
            <person name="Manasiev Y."/>
            <person name="Peykov S."/>
            <person name="Mitov M."/>
        </authorList>
    </citation>
    <scope>NUCLEOTIDE SEQUENCE [LARGE SCALE GENOMIC DNA]</scope>
    <source>
        <strain evidence="4 5">YoMME</strain>
    </source>
</reference>
<dbReference type="RefSeq" id="WP_233698749.1">
    <property type="nucleotide sequence ID" value="NZ_JAJNBZ010000032.1"/>
</dbReference>
<evidence type="ECO:0000259" key="3">
    <source>
        <dbReference type="Pfam" id="PF04536"/>
    </source>
</evidence>
<feature type="transmembrane region" description="Helical" evidence="2">
    <location>
        <begin position="179"/>
        <end position="197"/>
    </location>
</feature>
<name>A0ABS8YLF7_9BACL</name>
<feature type="compositionally biased region" description="Low complexity" evidence="1">
    <location>
        <begin position="258"/>
        <end position="269"/>
    </location>
</feature>
<evidence type="ECO:0000313" key="4">
    <source>
        <dbReference type="EMBL" id="MCE5172666.1"/>
    </source>
</evidence>
<feature type="compositionally biased region" description="Gly residues" evidence="1">
    <location>
        <begin position="246"/>
        <end position="257"/>
    </location>
</feature>
<feature type="domain" description="TPM" evidence="3">
    <location>
        <begin position="39"/>
        <end position="160"/>
    </location>
</feature>
<evidence type="ECO:0000313" key="5">
    <source>
        <dbReference type="Proteomes" id="UP001199916"/>
    </source>
</evidence>
<organism evidence="4 5">
    <name type="scientific">Paenibacillus profundus</name>
    <dbReference type="NCBI Taxonomy" id="1173085"/>
    <lineage>
        <taxon>Bacteria</taxon>
        <taxon>Bacillati</taxon>
        <taxon>Bacillota</taxon>
        <taxon>Bacilli</taxon>
        <taxon>Bacillales</taxon>
        <taxon>Paenibacillaceae</taxon>
        <taxon>Paenibacillus</taxon>
    </lineage>
</organism>
<keyword evidence="2" id="KW-1133">Transmembrane helix</keyword>
<keyword evidence="5" id="KW-1185">Reference proteome</keyword>
<protein>
    <submittedName>
        <fullName evidence="4">TPM domain-containing protein</fullName>
    </submittedName>
</protein>
<sequence length="269" mass="29875">MRRKRVILAVLFFFVMMLAVPMDMIAGEAAATKEKQLIFDTAELLNQQEYDELNALANQYGAERETDMMIMTINSPEAYDVKKMTQDFYDDYAPGYDKPHGNAVILMLDMTHRDVYLAGFYKAKTYLDDERFDKIRDKITPDLTSGDYKLAFQKYIQTAHKYMGFRLGVNPDNIFFNTWVQLGIALALGGGIVTLMVRRSGGRITVNSRTYEDASTSGVVDYEDTYLHTSTTKRKIERSSSSSSGSSGGGGGGGTTSGGHSHSGSRGSF</sequence>
<feature type="region of interest" description="Disordered" evidence="1">
    <location>
        <begin position="231"/>
        <end position="269"/>
    </location>
</feature>
<dbReference type="InterPro" id="IPR007621">
    <property type="entry name" value="TPM_dom"/>
</dbReference>
<gene>
    <name evidence="4" type="ORF">LQV63_25685</name>
</gene>
<dbReference type="Pfam" id="PF04536">
    <property type="entry name" value="TPM_phosphatase"/>
    <property type="match status" value="1"/>
</dbReference>
<proteinExistence type="predicted"/>
<comment type="caution">
    <text evidence="4">The sequence shown here is derived from an EMBL/GenBank/DDBJ whole genome shotgun (WGS) entry which is preliminary data.</text>
</comment>
<accession>A0ABS8YLF7</accession>
<dbReference type="EMBL" id="JAJNBZ010000032">
    <property type="protein sequence ID" value="MCE5172666.1"/>
    <property type="molecule type" value="Genomic_DNA"/>
</dbReference>
<keyword evidence="2" id="KW-0472">Membrane</keyword>
<dbReference type="Gene3D" id="3.10.310.50">
    <property type="match status" value="1"/>
</dbReference>
<evidence type="ECO:0000256" key="2">
    <source>
        <dbReference type="SAM" id="Phobius"/>
    </source>
</evidence>
<evidence type="ECO:0000256" key="1">
    <source>
        <dbReference type="SAM" id="MobiDB-lite"/>
    </source>
</evidence>
<keyword evidence="2" id="KW-0812">Transmembrane</keyword>
<dbReference type="Proteomes" id="UP001199916">
    <property type="component" value="Unassembled WGS sequence"/>
</dbReference>